<dbReference type="PATRIC" id="fig|1603606.3.peg.2664"/>
<dbReference type="AlphaFoldDB" id="A0A0M5IRM5"/>
<dbReference type="Pfam" id="PF05103">
    <property type="entry name" value="DivIVA"/>
    <property type="match status" value="1"/>
</dbReference>
<comment type="subcellular location">
    <subcellularLocation>
        <location evidence="1">Cytoplasm</location>
    </subcellularLocation>
</comment>
<evidence type="ECO:0000256" key="2">
    <source>
        <dbReference type="ARBA" id="ARBA00009008"/>
    </source>
</evidence>
<dbReference type="GO" id="GO:0005737">
    <property type="term" value="C:cytoplasm"/>
    <property type="evidence" value="ECO:0007669"/>
    <property type="project" value="UniProtKB-SubCell"/>
</dbReference>
<dbReference type="Gene3D" id="6.10.250.660">
    <property type="match status" value="1"/>
</dbReference>
<feature type="coiled-coil region" evidence="7">
    <location>
        <begin position="29"/>
        <end position="63"/>
    </location>
</feature>
<evidence type="ECO:0000256" key="1">
    <source>
        <dbReference type="ARBA" id="ARBA00004496"/>
    </source>
</evidence>
<evidence type="ECO:0000256" key="3">
    <source>
        <dbReference type="ARBA" id="ARBA00022490"/>
    </source>
</evidence>
<evidence type="ECO:0000313" key="8">
    <source>
        <dbReference type="EMBL" id="ALC17218.1"/>
    </source>
</evidence>
<keyword evidence="3" id="KW-0963">Cytoplasm</keyword>
<dbReference type="OrthoDB" id="5198800at2"/>
<gene>
    <name evidence="8" type="ORF">DSOUD_2465</name>
</gene>
<dbReference type="PANTHER" id="PTHR35794:SF2">
    <property type="entry name" value="CELL DIVISION PROTEIN DIVIVA"/>
    <property type="match status" value="1"/>
</dbReference>
<keyword evidence="6" id="KW-0131">Cell cycle</keyword>
<dbReference type="Proteomes" id="UP000057158">
    <property type="component" value="Chromosome"/>
</dbReference>
<dbReference type="STRING" id="1603606.DSOUD_2465"/>
<keyword evidence="5 7" id="KW-0175">Coiled coil</keyword>
<proteinExistence type="inferred from homology"/>
<evidence type="ECO:0000256" key="5">
    <source>
        <dbReference type="ARBA" id="ARBA00023054"/>
    </source>
</evidence>
<dbReference type="RefSeq" id="WP_053551247.1">
    <property type="nucleotide sequence ID" value="NZ_CP010802.1"/>
</dbReference>
<name>A0A0M5IRM5_9BACT</name>
<organism evidence="8 9">
    <name type="scientific">Desulfuromonas soudanensis</name>
    <dbReference type="NCBI Taxonomy" id="1603606"/>
    <lineage>
        <taxon>Bacteria</taxon>
        <taxon>Pseudomonadati</taxon>
        <taxon>Thermodesulfobacteriota</taxon>
        <taxon>Desulfuromonadia</taxon>
        <taxon>Desulfuromonadales</taxon>
        <taxon>Desulfuromonadaceae</taxon>
        <taxon>Desulfuromonas</taxon>
    </lineage>
</organism>
<dbReference type="GO" id="GO:0051301">
    <property type="term" value="P:cell division"/>
    <property type="evidence" value="ECO:0007669"/>
    <property type="project" value="UniProtKB-KW"/>
</dbReference>
<reference evidence="8 9" key="1">
    <citation type="submission" date="2015-07" db="EMBL/GenBank/DDBJ databases">
        <title>Isolation and Genomic Characterization of a Novel Halophilic Metal-Reducing Deltaproteobacterium from the Deep Subsurface.</title>
        <authorList>
            <person name="Badalamenti J.P."/>
            <person name="Summers Z.M."/>
            <person name="Gralnick J.A."/>
            <person name="Bond D.R."/>
        </authorList>
    </citation>
    <scope>NUCLEOTIDE SEQUENCE [LARGE SCALE GENOMIC DNA]</scope>
    <source>
        <strain evidence="8 9">WTL</strain>
    </source>
</reference>
<accession>A0A0M5IRM5</accession>
<comment type="similarity">
    <text evidence="2">Belongs to the DivIVA family.</text>
</comment>
<dbReference type="InterPro" id="IPR007793">
    <property type="entry name" value="DivIVA_fam"/>
</dbReference>
<evidence type="ECO:0000313" key="9">
    <source>
        <dbReference type="Proteomes" id="UP000057158"/>
    </source>
</evidence>
<dbReference type="EMBL" id="CP010802">
    <property type="protein sequence ID" value="ALC17218.1"/>
    <property type="molecule type" value="Genomic_DNA"/>
</dbReference>
<dbReference type="PANTHER" id="PTHR35794">
    <property type="entry name" value="CELL DIVISION PROTEIN DIVIVA"/>
    <property type="match status" value="1"/>
</dbReference>
<dbReference type="NCBIfam" id="TIGR03544">
    <property type="entry name" value="DivI1A_domain"/>
    <property type="match status" value="1"/>
</dbReference>
<protein>
    <submittedName>
        <fullName evidence="8">Putative cell division protein DivIVA</fullName>
    </submittedName>
</protein>
<dbReference type="InterPro" id="IPR019933">
    <property type="entry name" value="DivIVA_domain"/>
</dbReference>
<evidence type="ECO:0000256" key="6">
    <source>
        <dbReference type="ARBA" id="ARBA00023306"/>
    </source>
</evidence>
<dbReference type="KEGG" id="des:DSOUD_2465"/>
<sequence length="182" mass="21112">MRITPIDIQQQQFKTRPLGYEKAGVDHFLEMIAAELERLHRQNMEYKEDLARTRASLEEMRAREATLKDTLVTTQKVTDDLKTNARKEAEILIADAQLRGERIVRDAEQRRIQMISEIQEIRRQKISFESSLRALVESHIHLLNLEVVQMEKGRDDLMLEESLPFTPAGGFSRKGGPDREGR</sequence>
<evidence type="ECO:0000256" key="7">
    <source>
        <dbReference type="SAM" id="Coils"/>
    </source>
</evidence>
<evidence type="ECO:0000256" key="4">
    <source>
        <dbReference type="ARBA" id="ARBA00022618"/>
    </source>
</evidence>
<keyword evidence="4 8" id="KW-0132">Cell division</keyword>
<keyword evidence="9" id="KW-1185">Reference proteome</keyword>